<organism evidence="1 2">
    <name type="scientific">Eubacterium callanderi</name>
    <dbReference type="NCBI Taxonomy" id="53442"/>
    <lineage>
        <taxon>Bacteria</taxon>
        <taxon>Bacillati</taxon>
        <taxon>Bacillota</taxon>
        <taxon>Clostridia</taxon>
        <taxon>Eubacteriales</taxon>
        <taxon>Eubacteriaceae</taxon>
        <taxon>Eubacterium</taxon>
    </lineage>
</organism>
<comment type="caution">
    <text evidence="1">The sequence shown here is derived from an EMBL/GenBank/DDBJ whole genome shotgun (WGS) entry which is preliminary data.</text>
</comment>
<protein>
    <submittedName>
        <fullName evidence="1">Uncharacterized protein</fullName>
    </submittedName>
</protein>
<evidence type="ECO:0000313" key="1">
    <source>
        <dbReference type="EMBL" id="SHM57962.1"/>
    </source>
</evidence>
<dbReference type="AlphaFoldDB" id="A0AB74F635"/>
<gene>
    <name evidence="1" type="ORF">SAMN04515649_12220</name>
</gene>
<reference evidence="1 2" key="1">
    <citation type="submission" date="2016-11" db="EMBL/GenBank/DDBJ databases">
        <authorList>
            <person name="Varghese N."/>
            <person name="Submissions S."/>
        </authorList>
    </citation>
    <scope>NUCLEOTIDE SEQUENCE [LARGE SCALE GENOMIC DNA]</scope>
    <source>
        <strain evidence="1 2">FD</strain>
    </source>
</reference>
<dbReference type="EMBL" id="FRBP01000022">
    <property type="protein sequence ID" value="SHM57962.1"/>
    <property type="molecule type" value="Genomic_DNA"/>
</dbReference>
<name>A0AB74F635_9FIRM</name>
<sequence>MEIKEFDTVLLKDGRKADIMEAFDNKVFIADVGSSPKDWETIDITIDDIKEVIPNG</sequence>
<dbReference type="Proteomes" id="UP000184012">
    <property type="component" value="Unassembled WGS sequence"/>
</dbReference>
<accession>A0AB74F635</accession>
<evidence type="ECO:0000313" key="2">
    <source>
        <dbReference type="Proteomes" id="UP000184012"/>
    </source>
</evidence>
<dbReference type="RefSeq" id="WP_167495218.1">
    <property type="nucleotide sequence ID" value="NZ_CABJAI010000001.1"/>
</dbReference>
<proteinExistence type="predicted"/>